<keyword evidence="9 12" id="KW-0201">Cytochrome c-type biogenesis</keyword>
<comment type="function">
    <text evidence="1 12">Required for the export of heme to the periplasm for the biogenesis of c-type cytochromes.</text>
</comment>
<evidence type="ECO:0000256" key="10">
    <source>
        <dbReference type="ARBA" id="ARBA00022989"/>
    </source>
</evidence>
<evidence type="ECO:0000256" key="7">
    <source>
        <dbReference type="ARBA" id="ARBA00022519"/>
    </source>
</evidence>
<comment type="caution">
    <text evidence="13">The sequence shown here is derived from an EMBL/GenBank/DDBJ whole genome shotgun (WGS) entry which is preliminary data.</text>
</comment>
<dbReference type="InterPro" id="IPR007078">
    <property type="entry name" value="Haem_export_protD_CcmD"/>
</dbReference>
<evidence type="ECO:0000256" key="2">
    <source>
        <dbReference type="ARBA" id="ARBA00004377"/>
    </source>
</evidence>
<evidence type="ECO:0000313" key="13">
    <source>
        <dbReference type="EMBL" id="MER5170188.1"/>
    </source>
</evidence>
<evidence type="ECO:0000256" key="12">
    <source>
        <dbReference type="RuleBase" id="RU363101"/>
    </source>
</evidence>
<comment type="similarity">
    <text evidence="3 12">Belongs to the CcmD/CycX/HelD family.</text>
</comment>
<keyword evidence="14" id="KW-1185">Reference proteome</keyword>
<sequence length="53" mass="5992">MLDLGKYEYTVLLSWGACLVLLAVVIGVTLWQSRRVKAALARQEARMEEIRNG</sequence>
<evidence type="ECO:0000256" key="11">
    <source>
        <dbReference type="ARBA" id="ARBA00023136"/>
    </source>
</evidence>
<keyword evidence="7 12" id="KW-0997">Cell inner membrane</keyword>
<feature type="transmembrane region" description="Helical" evidence="12">
    <location>
        <begin position="12"/>
        <end position="31"/>
    </location>
</feature>
<reference evidence="13 14" key="1">
    <citation type="submission" date="2024-06" db="EMBL/GenBank/DDBJ databases">
        <title>Thioclava kandeliae sp. nov. from a rhizosphere soil sample of Kandelia candel in a mangrove.</title>
        <authorList>
            <person name="Mu T."/>
        </authorList>
    </citation>
    <scope>NUCLEOTIDE SEQUENCE [LARGE SCALE GENOMIC DNA]</scope>
    <source>
        <strain evidence="13 14">CPCC 100088</strain>
    </source>
</reference>
<keyword evidence="11 12" id="KW-0472">Membrane</keyword>
<comment type="subcellular location">
    <subcellularLocation>
        <location evidence="2 12">Cell inner membrane</location>
        <topology evidence="2 12">Single-pass membrane protein</topology>
    </subcellularLocation>
</comment>
<name>A0ABV1SBB1_9RHOB</name>
<evidence type="ECO:0000256" key="5">
    <source>
        <dbReference type="ARBA" id="ARBA00022448"/>
    </source>
</evidence>
<keyword evidence="8 12" id="KW-0812">Transmembrane</keyword>
<evidence type="ECO:0000256" key="8">
    <source>
        <dbReference type="ARBA" id="ARBA00022692"/>
    </source>
</evidence>
<keyword evidence="5 12" id="KW-0813">Transport</keyword>
<evidence type="ECO:0000256" key="4">
    <source>
        <dbReference type="ARBA" id="ARBA00016461"/>
    </source>
</evidence>
<evidence type="ECO:0000313" key="14">
    <source>
        <dbReference type="Proteomes" id="UP001438953"/>
    </source>
</evidence>
<dbReference type="NCBIfam" id="TIGR03141">
    <property type="entry name" value="cytochro_ccmD"/>
    <property type="match status" value="1"/>
</dbReference>
<dbReference type="Pfam" id="PF04995">
    <property type="entry name" value="CcmD"/>
    <property type="match status" value="1"/>
</dbReference>
<proteinExistence type="inferred from homology"/>
<accession>A0ABV1SBB1</accession>
<dbReference type="EMBL" id="JAYWLC010000001">
    <property type="protein sequence ID" value="MER5170188.1"/>
    <property type="molecule type" value="Genomic_DNA"/>
</dbReference>
<evidence type="ECO:0000256" key="9">
    <source>
        <dbReference type="ARBA" id="ARBA00022748"/>
    </source>
</evidence>
<protein>
    <recommendedName>
        <fullName evidence="4 12">Heme exporter protein D</fullName>
    </recommendedName>
</protein>
<organism evidence="13 14">
    <name type="scientific">Thioclava kandeliae</name>
    <dbReference type="NCBI Taxonomy" id="3070818"/>
    <lineage>
        <taxon>Bacteria</taxon>
        <taxon>Pseudomonadati</taxon>
        <taxon>Pseudomonadota</taxon>
        <taxon>Alphaproteobacteria</taxon>
        <taxon>Rhodobacterales</taxon>
        <taxon>Paracoccaceae</taxon>
        <taxon>Thioclava</taxon>
    </lineage>
</organism>
<dbReference type="Proteomes" id="UP001438953">
    <property type="component" value="Unassembled WGS sequence"/>
</dbReference>
<evidence type="ECO:0000256" key="3">
    <source>
        <dbReference type="ARBA" id="ARBA00008741"/>
    </source>
</evidence>
<keyword evidence="6 12" id="KW-1003">Cell membrane</keyword>
<gene>
    <name evidence="13" type="primary">ccmD</name>
    <name evidence="13" type="ORF">VSX56_00245</name>
</gene>
<evidence type="ECO:0000256" key="1">
    <source>
        <dbReference type="ARBA" id="ARBA00002442"/>
    </source>
</evidence>
<keyword evidence="10 12" id="KW-1133">Transmembrane helix</keyword>
<dbReference type="RefSeq" id="WP_339112519.1">
    <property type="nucleotide sequence ID" value="NZ_JAYWLC010000001.1"/>
</dbReference>
<evidence type="ECO:0000256" key="6">
    <source>
        <dbReference type="ARBA" id="ARBA00022475"/>
    </source>
</evidence>